<dbReference type="PANTHER" id="PTHR47763:SF4">
    <property type="entry name" value="ALPHA-PROTEIN KINASE VWKA"/>
    <property type="match status" value="1"/>
</dbReference>
<dbReference type="Proteomes" id="UP000815325">
    <property type="component" value="Unassembled WGS sequence"/>
</dbReference>
<protein>
    <recommendedName>
        <fullName evidence="3">Encoded protein</fullName>
    </recommendedName>
</protein>
<gene>
    <name evidence="1" type="ORF">DUNSADRAFT_6452</name>
</gene>
<keyword evidence="2" id="KW-1185">Reference proteome</keyword>
<dbReference type="InterPro" id="IPR052969">
    <property type="entry name" value="Thr-specific_kinase-like"/>
</dbReference>
<comment type="caution">
    <text evidence="1">The sequence shown here is derived from an EMBL/GenBank/DDBJ whole genome shotgun (WGS) entry which is preliminary data.</text>
</comment>
<dbReference type="PANTHER" id="PTHR47763">
    <property type="entry name" value="ALPHA-PROTEIN KINASE VWKA"/>
    <property type="match status" value="1"/>
</dbReference>
<proteinExistence type="predicted"/>
<evidence type="ECO:0000313" key="2">
    <source>
        <dbReference type="Proteomes" id="UP000815325"/>
    </source>
</evidence>
<reference evidence="1" key="1">
    <citation type="submission" date="2017-08" db="EMBL/GenBank/DDBJ databases">
        <authorList>
            <person name="Polle J.E."/>
            <person name="Barry K."/>
            <person name="Cushman J."/>
            <person name="Schmutz J."/>
            <person name="Tran D."/>
            <person name="Hathwaick L.T."/>
            <person name="Yim W.C."/>
            <person name="Jenkins J."/>
            <person name="Mckie-Krisberg Z.M."/>
            <person name="Prochnik S."/>
            <person name="Lindquist E."/>
            <person name="Dockter R.B."/>
            <person name="Adam C."/>
            <person name="Molina H."/>
            <person name="Bunkerborg J."/>
            <person name="Jin E."/>
            <person name="Buchheim M."/>
            <person name="Magnuson J."/>
        </authorList>
    </citation>
    <scope>NUCLEOTIDE SEQUENCE</scope>
    <source>
        <strain evidence="1">CCAP 19/18</strain>
    </source>
</reference>
<evidence type="ECO:0000313" key="1">
    <source>
        <dbReference type="EMBL" id="KAF5842602.1"/>
    </source>
</evidence>
<organism evidence="1 2">
    <name type="scientific">Dunaliella salina</name>
    <name type="common">Green alga</name>
    <name type="synonym">Protococcus salinus</name>
    <dbReference type="NCBI Taxonomy" id="3046"/>
    <lineage>
        <taxon>Eukaryota</taxon>
        <taxon>Viridiplantae</taxon>
        <taxon>Chlorophyta</taxon>
        <taxon>core chlorophytes</taxon>
        <taxon>Chlorophyceae</taxon>
        <taxon>CS clade</taxon>
        <taxon>Chlamydomonadales</taxon>
        <taxon>Dunaliellaceae</taxon>
        <taxon>Dunaliella</taxon>
    </lineage>
</organism>
<evidence type="ECO:0008006" key="3">
    <source>
        <dbReference type="Google" id="ProtNLM"/>
    </source>
</evidence>
<name>A0ABQ7H6X1_DUNSA</name>
<dbReference type="EMBL" id="MU069459">
    <property type="protein sequence ID" value="KAF5842602.1"/>
    <property type="molecule type" value="Genomic_DNA"/>
</dbReference>
<accession>A0ABQ7H6X1</accession>
<sequence length="124" mass="14640">MHMDWRSKVRIIIHMGDQPQHGTDFHDMPANEDNFPNGDPEGRDLRAMLEYLRHDCKVNLYTFIHLYSTPSTLKMLRQFRQNCRASRWIEECHVDQYSSNFSSSILDNVSSTIRNTIQQSRPGR</sequence>